<organism evidence="8 9">
    <name type="scientific">Daphnia galeata</name>
    <dbReference type="NCBI Taxonomy" id="27404"/>
    <lineage>
        <taxon>Eukaryota</taxon>
        <taxon>Metazoa</taxon>
        <taxon>Ecdysozoa</taxon>
        <taxon>Arthropoda</taxon>
        <taxon>Crustacea</taxon>
        <taxon>Branchiopoda</taxon>
        <taxon>Diplostraca</taxon>
        <taxon>Cladocera</taxon>
        <taxon>Anomopoda</taxon>
        <taxon>Daphniidae</taxon>
        <taxon>Daphnia</taxon>
    </lineage>
</organism>
<feature type="transmembrane region" description="Helical" evidence="7">
    <location>
        <begin position="312"/>
        <end position="332"/>
    </location>
</feature>
<feature type="transmembrane region" description="Helical" evidence="7">
    <location>
        <begin position="36"/>
        <end position="58"/>
    </location>
</feature>
<dbReference type="PANTHER" id="PTHR21143">
    <property type="entry name" value="INVERTEBRATE GUSTATORY RECEPTOR"/>
    <property type="match status" value="1"/>
</dbReference>
<dbReference type="Pfam" id="PF08395">
    <property type="entry name" value="7tm_7"/>
    <property type="match status" value="1"/>
</dbReference>
<keyword evidence="3 7" id="KW-0812">Transmembrane</keyword>
<feature type="transmembrane region" description="Helical" evidence="7">
    <location>
        <begin position="200"/>
        <end position="218"/>
    </location>
</feature>
<feature type="transmembrane region" description="Helical" evidence="7">
    <location>
        <begin position="238"/>
        <end position="259"/>
    </location>
</feature>
<sequence length="335" mass="38804">MSFQWSLQPMLNLIIASRRLFRVIISGDNNSSQCRFYVTIYGLILFFINLFCNGMAITKFIQRVEDVSHHQMSSSSVRWNAAIAAANLFFVTIGSHFSLIFGAYSTWPDLIKILRELEMERFFERKDFQHFRRFYILGLVFVFSGGVLFSCLGWMTSSMMTILAERVIKQMNGDGDWEKMLVTWRNQYFRISRLVDKMDQCFGSLLLVLITASFVMVINSSFKVMRDFSDVGLISNSFIHVLVLIIQFSHFAILAYVPYRIRESAIYLSKQLQQIETNNETLRNNVSIFVLNVLNLPPKITALGLFDVDLRLVPSIIGTTLTYLVILCQFYYSEK</sequence>
<dbReference type="GO" id="GO:0008049">
    <property type="term" value="P:male courtship behavior"/>
    <property type="evidence" value="ECO:0007669"/>
    <property type="project" value="TreeGrafter"/>
</dbReference>
<evidence type="ECO:0000256" key="7">
    <source>
        <dbReference type="SAM" id="Phobius"/>
    </source>
</evidence>
<keyword evidence="2" id="KW-1003">Cell membrane</keyword>
<comment type="subcellular location">
    <subcellularLocation>
        <location evidence="1">Cell membrane</location>
        <topology evidence="1">Multi-pass membrane protein</topology>
    </subcellularLocation>
</comment>
<gene>
    <name evidence="8" type="ORF">DGAL_LOCUS2919</name>
</gene>
<reference evidence="8" key="1">
    <citation type="submission" date="2021-11" db="EMBL/GenBank/DDBJ databases">
        <authorList>
            <person name="Schell T."/>
        </authorList>
    </citation>
    <scope>NUCLEOTIDE SEQUENCE</scope>
    <source>
        <strain evidence="8">M5</strain>
    </source>
</reference>
<dbReference type="OrthoDB" id="6366728at2759"/>
<evidence type="ECO:0000313" key="9">
    <source>
        <dbReference type="Proteomes" id="UP000789390"/>
    </source>
</evidence>
<dbReference type="AlphaFoldDB" id="A0A8J2RE30"/>
<evidence type="ECO:0008006" key="10">
    <source>
        <dbReference type="Google" id="ProtNLM"/>
    </source>
</evidence>
<keyword evidence="4 7" id="KW-1133">Transmembrane helix</keyword>
<dbReference type="GO" id="GO:0030425">
    <property type="term" value="C:dendrite"/>
    <property type="evidence" value="ECO:0007669"/>
    <property type="project" value="TreeGrafter"/>
</dbReference>
<feature type="transmembrane region" description="Helical" evidence="7">
    <location>
        <begin position="79"/>
        <end position="104"/>
    </location>
</feature>
<dbReference type="InterPro" id="IPR013604">
    <property type="entry name" value="7TM_chemorcpt"/>
</dbReference>
<accession>A0A8J2RE30</accession>
<dbReference type="GO" id="GO:0007635">
    <property type="term" value="P:chemosensory behavior"/>
    <property type="evidence" value="ECO:0007669"/>
    <property type="project" value="TreeGrafter"/>
</dbReference>
<keyword evidence="6" id="KW-0675">Receptor</keyword>
<evidence type="ECO:0000256" key="2">
    <source>
        <dbReference type="ARBA" id="ARBA00022475"/>
    </source>
</evidence>
<evidence type="ECO:0000256" key="6">
    <source>
        <dbReference type="ARBA" id="ARBA00023170"/>
    </source>
</evidence>
<dbReference type="Proteomes" id="UP000789390">
    <property type="component" value="Unassembled WGS sequence"/>
</dbReference>
<keyword evidence="9" id="KW-1185">Reference proteome</keyword>
<evidence type="ECO:0000256" key="5">
    <source>
        <dbReference type="ARBA" id="ARBA00023136"/>
    </source>
</evidence>
<evidence type="ECO:0000313" key="8">
    <source>
        <dbReference type="EMBL" id="CAH0100634.1"/>
    </source>
</evidence>
<keyword evidence="5 7" id="KW-0472">Membrane</keyword>
<evidence type="ECO:0000256" key="4">
    <source>
        <dbReference type="ARBA" id="ARBA00022989"/>
    </source>
</evidence>
<dbReference type="GO" id="GO:0050909">
    <property type="term" value="P:sensory perception of taste"/>
    <property type="evidence" value="ECO:0007669"/>
    <property type="project" value="InterPro"/>
</dbReference>
<evidence type="ECO:0000256" key="1">
    <source>
        <dbReference type="ARBA" id="ARBA00004651"/>
    </source>
</evidence>
<comment type="caution">
    <text evidence="8">The sequence shown here is derived from an EMBL/GenBank/DDBJ whole genome shotgun (WGS) entry which is preliminary data.</text>
</comment>
<proteinExistence type="predicted"/>
<feature type="transmembrane region" description="Helical" evidence="7">
    <location>
        <begin position="134"/>
        <end position="156"/>
    </location>
</feature>
<dbReference type="EMBL" id="CAKKLH010000042">
    <property type="protein sequence ID" value="CAH0100634.1"/>
    <property type="molecule type" value="Genomic_DNA"/>
</dbReference>
<dbReference type="GO" id="GO:0043025">
    <property type="term" value="C:neuronal cell body"/>
    <property type="evidence" value="ECO:0007669"/>
    <property type="project" value="TreeGrafter"/>
</dbReference>
<evidence type="ECO:0000256" key="3">
    <source>
        <dbReference type="ARBA" id="ARBA00022692"/>
    </source>
</evidence>
<dbReference type="PANTHER" id="PTHR21143:SF133">
    <property type="entry name" value="GUSTATORY AND PHEROMONE RECEPTOR 32A-RELATED"/>
    <property type="match status" value="1"/>
</dbReference>
<name>A0A8J2RE30_9CRUS</name>
<protein>
    <recommendedName>
        <fullName evidence="10">Gustatory receptor</fullName>
    </recommendedName>
</protein>
<dbReference type="GO" id="GO:0005886">
    <property type="term" value="C:plasma membrane"/>
    <property type="evidence" value="ECO:0007669"/>
    <property type="project" value="UniProtKB-SubCell"/>
</dbReference>
<dbReference type="GO" id="GO:0030424">
    <property type="term" value="C:axon"/>
    <property type="evidence" value="ECO:0007669"/>
    <property type="project" value="TreeGrafter"/>
</dbReference>